<dbReference type="InterPro" id="IPR048325">
    <property type="entry name" value="ZSWIM3_N"/>
</dbReference>
<feature type="domain" description="ZSWIM3 N-terminal" evidence="1">
    <location>
        <begin position="1"/>
        <end position="73"/>
    </location>
</feature>
<comment type="caution">
    <text evidence="2">The sequence shown here is derived from an EMBL/GenBank/DDBJ whole genome shotgun (WGS) entry which is preliminary data.</text>
</comment>
<dbReference type="VEuPathDB" id="VectorBase:HLOH_041311"/>
<protein>
    <recommendedName>
        <fullName evidence="1">ZSWIM3 N-terminal domain-containing protein</fullName>
    </recommendedName>
</protein>
<dbReference type="Pfam" id="PF21599">
    <property type="entry name" value="ZSWIM3_N"/>
    <property type="match status" value="1"/>
</dbReference>
<name>A0A9J6FLQ5_HAELO</name>
<evidence type="ECO:0000313" key="2">
    <source>
        <dbReference type="EMBL" id="KAH9363751.1"/>
    </source>
</evidence>
<proteinExistence type="predicted"/>
<organism evidence="2 3">
    <name type="scientific">Haemaphysalis longicornis</name>
    <name type="common">Bush tick</name>
    <dbReference type="NCBI Taxonomy" id="44386"/>
    <lineage>
        <taxon>Eukaryota</taxon>
        <taxon>Metazoa</taxon>
        <taxon>Ecdysozoa</taxon>
        <taxon>Arthropoda</taxon>
        <taxon>Chelicerata</taxon>
        <taxon>Arachnida</taxon>
        <taxon>Acari</taxon>
        <taxon>Parasitiformes</taxon>
        <taxon>Ixodida</taxon>
        <taxon>Ixodoidea</taxon>
        <taxon>Ixodidae</taxon>
        <taxon>Haemaphysalinae</taxon>
        <taxon>Haemaphysalis</taxon>
    </lineage>
</organism>
<gene>
    <name evidence="2" type="ORF">HPB48_006771</name>
</gene>
<accession>A0A9J6FLQ5</accession>
<sequence length="82" mass="9701">MEVGSKFATFDELEDAVKEYSRQSYVQYYKRECRMVTAAKRKGIRWHVNENISVYQVHHHCIKGGRTFKSRSKGDRTTRQVS</sequence>
<evidence type="ECO:0000259" key="1">
    <source>
        <dbReference type="Pfam" id="PF21599"/>
    </source>
</evidence>
<dbReference type="Proteomes" id="UP000821853">
    <property type="component" value="Chromosome 10"/>
</dbReference>
<keyword evidence="3" id="KW-1185">Reference proteome</keyword>
<dbReference type="OrthoDB" id="124789at2759"/>
<reference evidence="2 3" key="1">
    <citation type="journal article" date="2020" name="Cell">
        <title>Large-Scale Comparative Analyses of Tick Genomes Elucidate Their Genetic Diversity and Vector Capacities.</title>
        <authorList>
            <consortium name="Tick Genome and Microbiome Consortium (TIGMIC)"/>
            <person name="Jia N."/>
            <person name="Wang J."/>
            <person name="Shi W."/>
            <person name="Du L."/>
            <person name="Sun Y."/>
            <person name="Zhan W."/>
            <person name="Jiang J.F."/>
            <person name="Wang Q."/>
            <person name="Zhang B."/>
            <person name="Ji P."/>
            <person name="Bell-Sakyi L."/>
            <person name="Cui X.M."/>
            <person name="Yuan T.T."/>
            <person name="Jiang B.G."/>
            <person name="Yang W.F."/>
            <person name="Lam T.T."/>
            <person name="Chang Q.C."/>
            <person name="Ding S.J."/>
            <person name="Wang X.J."/>
            <person name="Zhu J.G."/>
            <person name="Ruan X.D."/>
            <person name="Zhao L."/>
            <person name="Wei J.T."/>
            <person name="Ye R.Z."/>
            <person name="Que T.C."/>
            <person name="Du C.H."/>
            <person name="Zhou Y.H."/>
            <person name="Cheng J.X."/>
            <person name="Dai P.F."/>
            <person name="Guo W.B."/>
            <person name="Han X.H."/>
            <person name="Huang E.J."/>
            <person name="Li L.F."/>
            <person name="Wei W."/>
            <person name="Gao Y.C."/>
            <person name="Liu J.Z."/>
            <person name="Shao H.Z."/>
            <person name="Wang X."/>
            <person name="Wang C.C."/>
            <person name="Yang T.C."/>
            <person name="Huo Q.B."/>
            <person name="Li W."/>
            <person name="Chen H.Y."/>
            <person name="Chen S.E."/>
            <person name="Zhou L.G."/>
            <person name="Ni X.B."/>
            <person name="Tian J.H."/>
            <person name="Sheng Y."/>
            <person name="Liu T."/>
            <person name="Pan Y.S."/>
            <person name="Xia L.Y."/>
            <person name="Li J."/>
            <person name="Zhao F."/>
            <person name="Cao W.C."/>
        </authorList>
    </citation>
    <scope>NUCLEOTIDE SEQUENCE [LARGE SCALE GENOMIC DNA]</scope>
    <source>
        <strain evidence="2">HaeL-2018</strain>
    </source>
</reference>
<evidence type="ECO:0000313" key="3">
    <source>
        <dbReference type="Proteomes" id="UP000821853"/>
    </source>
</evidence>
<dbReference type="EMBL" id="JABSTR010000002">
    <property type="protein sequence ID" value="KAH9363751.1"/>
    <property type="molecule type" value="Genomic_DNA"/>
</dbReference>
<dbReference type="AlphaFoldDB" id="A0A9J6FLQ5"/>